<organism evidence="19 20">
    <name type="scientific">Brassica campestris</name>
    <name type="common">Field mustard</name>
    <dbReference type="NCBI Taxonomy" id="3711"/>
    <lineage>
        <taxon>Eukaryota</taxon>
        <taxon>Viridiplantae</taxon>
        <taxon>Streptophyta</taxon>
        <taxon>Embryophyta</taxon>
        <taxon>Tracheophyta</taxon>
        <taxon>Spermatophyta</taxon>
        <taxon>Magnoliopsida</taxon>
        <taxon>eudicotyledons</taxon>
        <taxon>Gunneridae</taxon>
        <taxon>Pentapetalae</taxon>
        <taxon>rosids</taxon>
        <taxon>malvids</taxon>
        <taxon>Brassicales</taxon>
        <taxon>Brassicaceae</taxon>
        <taxon>Brassiceae</taxon>
        <taxon>Brassica</taxon>
    </lineage>
</organism>
<feature type="chain" id="PRO_5017299209" description="non-specific serine/threonine protein kinase" evidence="17">
    <location>
        <begin position="27"/>
        <end position="713"/>
    </location>
</feature>
<evidence type="ECO:0000256" key="12">
    <source>
        <dbReference type="ARBA" id="ARBA00023180"/>
    </source>
</evidence>
<feature type="transmembrane region" description="Helical" evidence="16">
    <location>
        <begin position="261"/>
        <end position="280"/>
    </location>
</feature>
<comment type="catalytic activity">
    <reaction evidence="14">
        <text>L-seryl-[protein] + ATP = O-phospho-L-seryl-[protein] + ADP + H(+)</text>
        <dbReference type="Rhea" id="RHEA:17989"/>
        <dbReference type="Rhea" id="RHEA-COMP:9863"/>
        <dbReference type="Rhea" id="RHEA-COMP:11604"/>
        <dbReference type="ChEBI" id="CHEBI:15378"/>
        <dbReference type="ChEBI" id="CHEBI:29999"/>
        <dbReference type="ChEBI" id="CHEBI:30616"/>
        <dbReference type="ChEBI" id="CHEBI:83421"/>
        <dbReference type="ChEBI" id="CHEBI:456216"/>
        <dbReference type="EC" id="2.7.11.1"/>
    </reaction>
</comment>
<dbReference type="EMBL" id="CM010629">
    <property type="protein sequence ID" value="RID74592.1"/>
    <property type="molecule type" value="Genomic_DNA"/>
</dbReference>
<dbReference type="GO" id="GO:0005524">
    <property type="term" value="F:ATP binding"/>
    <property type="evidence" value="ECO:0007669"/>
    <property type="project" value="UniProtKB-UniRule"/>
</dbReference>
<dbReference type="Pfam" id="PF07714">
    <property type="entry name" value="PK_Tyr_Ser-Thr"/>
    <property type="match status" value="1"/>
</dbReference>
<comment type="subcellular location">
    <subcellularLocation>
        <location evidence="1">Membrane</location>
        <topology evidence="1">Single-pass type I membrane protein</topology>
    </subcellularLocation>
</comment>
<dbReference type="GO" id="GO:0030247">
    <property type="term" value="F:polysaccharide binding"/>
    <property type="evidence" value="ECO:0007669"/>
    <property type="project" value="InterPro"/>
</dbReference>
<keyword evidence="9 15" id="KW-0067">ATP-binding</keyword>
<evidence type="ECO:0000313" key="19">
    <source>
        <dbReference type="EMBL" id="RID74592.1"/>
    </source>
</evidence>
<keyword evidence="3" id="KW-0723">Serine/threonine-protein kinase</keyword>
<dbReference type="PROSITE" id="PS50011">
    <property type="entry name" value="PROTEIN_KINASE_DOM"/>
    <property type="match status" value="1"/>
</dbReference>
<proteinExistence type="predicted"/>
<keyword evidence="5 16" id="KW-0812">Transmembrane</keyword>
<name>A0A398A9S3_BRACM</name>
<dbReference type="AlphaFoldDB" id="A0A398A9S3"/>
<dbReference type="Proteomes" id="UP000264353">
    <property type="component" value="Chromosome A2"/>
</dbReference>
<evidence type="ECO:0000256" key="15">
    <source>
        <dbReference type="PROSITE-ProRule" id="PRU10141"/>
    </source>
</evidence>
<evidence type="ECO:0000256" key="8">
    <source>
        <dbReference type="ARBA" id="ARBA00022777"/>
    </source>
</evidence>
<dbReference type="FunFam" id="3.30.200.20:FF:000644">
    <property type="entry name" value="Suppressor of npr1-1 constitutive 4"/>
    <property type="match status" value="1"/>
</dbReference>
<dbReference type="PROSITE" id="PS00107">
    <property type="entry name" value="PROTEIN_KINASE_ATP"/>
    <property type="match status" value="1"/>
</dbReference>
<evidence type="ECO:0000256" key="2">
    <source>
        <dbReference type="ARBA" id="ARBA00012513"/>
    </source>
</evidence>
<evidence type="ECO:0000256" key="13">
    <source>
        <dbReference type="ARBA" id="ARBA00047899"/>
    </source>
</evidence>
<feature type="signal peptide" evidence="17">
    <location>
        <begin position="1"/>
        <end position="26"/>
    </location>
</feature>
<keyword evidence="4" id="KW-0808">Transferase</keyword>
<dbReference type="Pfam" id="PF13947">
    <property type="entry name" value="GUB_WAK_bind"/>
    <property type="match status" value="1"/>
</dbReference>
<dbReference type="InterPro" id="IPR000719">
    <property type="entry name" value="Prot_kinase_dom"/>
</dbReference>
<keyword evidence="11 16" id="KW-0472">Membrane</keyword>
<evidence type="ECO:0000256" key="11">
    <source>
        <dbReference type="ARBA" id="ARBA00023136"/>
    </source>
</evidence>
<evidence type="ECO:0000256" key="4">
    <source>
        <dbReference type="ARBA" id="ARBA00022679"/>
    </source>
</evidence>
<feature type="binding site" evidence="15">
    <location>
        <position position="346"/>
    </location>
    <ligand>
        <name>ATP</name>
        <dbReference type="ChEBI" id="CHEBI:30616"/>
    </ligand>
</feature>
<dbReference type="Gene3D" id="3.30.200.20">
    <property type="entry name" value="Phosphorylase Kinase, domain 1"/>
    <property type="match status" value="1"/>
</dbReference>
<reference evidence="19 20" key="1">
    <citation type="submission" date="2018-06" db="EMBL/GenBank/DDBJ databases">
        <title>WGS assembly of Brassica rapa FPsc.</title>
        <authorList>
            <person name="Bowman J."/>
            <person name="Kohchi T."/>
            <person name="Yamato K."/>
            <person name="Jenkins J."/>
            <person name="Shu S."/>
            <person name="Ishizaki K."/>
            <person name="Yamaoka S."/>
            <person name="Nishihama R."/>
            <person name="Nakamura Y."/>
            <person name="Berger F."/>
            <person name="Adam C."/>
            <person name="Aki S."/>
            <person name="Althoff F."/>
            <person name="Araki T."/>
            <person name="Arteaga-Vazquez M."/>
            <person name="Balasubrmanian S."/>
            <person name="Bauer D."/>
            <person name="Boehm C."/>
            <person name="Briginshaw L."/>
            <person name="Caballero-Perez J."/>
            <person name="Catarino B."/>
            <person name="Chen F."/>
            <person name="Chiyoda S."/>
            <person name="Chovatia M."/>
            <person name="Davies K."/>
            <person name="Delmans M."/>
            <person name="Demura T."/>
            <person name="Dierschke T."/>
            <person name="Dolan L."/>
            <person name="Dorantes-Acosta A."/>
            <person name="Eklund D."/>
            <person name="Florent S."/>
            <person name="Flores-Sandoval E."/>
            <person name="Fujiyama A."/>
            <person name="Fukuzawa H."/>
            <person name="Galik B."/>
            <person name="Grimanelli D."/>
            <person name="Grimwood J."/>
            <person name="Grossniklaus U."/>
            <person name="Hamada T."/>
            <person name="Haseloff J."/>
            <person name="Hetherington A."/>
            <person name="Higo A."/>
            <person name="Hirakawa Y."/>
            <person name="Hundley H."/>
            <person name="Ikeda Y."/>
            <person name="Inoue K."/>
            <person name="Inoue S."/>
            <person name="Ishida S."/>
            <person name="Jia Q."/>
            <person name="Kakita M."/>
            <person name="Kanazawa T."/>
            <person name="Kawai Y."/>
            <person name="Kawashima T."/>
            <person name="Kennedy M."/>
            <person name="Kinose K."/>
            <person name="Kinoshita T."/>
            <person name="Kohara Y."/>
            <person name="Koide E."/>
            <person name="Komatsu K."/>
            <person name="Kopischke S."/>
            <person name="Kubo M."/>
            <person name="Kyozuka J."/>
            <person name="Lagercrantz U."/>
            <person name="Lin S."/>
            <person name="Lindquist E."/>
            <person name="Lipzen A."/>
            <person name="Lu C."/>
            <person name="Luna E."/>
            <person name="Martienssen R."/>
            <person name="Minamino N."/>
            <person name="Mizutani M."/>
            <person name="Mizutani M."/>
            <person name="Mochizuki N."/>
            <person name="Monte I."/>
            <person name="Mosher R."/>
            <person name="Nagasaki H."/>
            <person name="Nakagami H."/>
            <person name="Naramoto S."/>
            <person name="Nishitani K."/>
            <person name="Ohtani M."/>
            <person name="Okamoto T."/>
            <person name="Okumura M."/>
            <person name="Phillips J."/>
            <person name="Pollak B."/>
            <person name="Reinders A."/>
            <person name="Roevekamp M."/>
            <person name="Sano R."/>
            <person name="Sawa S."/>
            <person name="Schmid M."/>
            <person name="Shirakawa M."/>
            <person name="Solano R."/>
            <person name="Spunde A."/>
            <person name="Suetsugu N."/>
            <person name="Sugano S."/>
            <person name="Sugiyama A."/>
            <person name="Sun R."/>
            <person name="Suzuki Y."/>
            <person name="Takenaka M."/>
            <person name="Takezawa D."/>
            <person name="Tomogane H."/>
            <person name="Tsuzuki M."/>
            <person name="Ueda T."/>
            <person name="Umeda M."/>
            <person name="Ward J."/>
            <person name="Watanabe Y."/>
            <person name="Yazaki K."/>
            <person name="Yokoyama R."/>
            <person name="Yoshitake Y."/>
            <person name="Yotsui I."/>
            <person name="Zachgo S."/>
            <person name="Schmutz J."/>
        </authorList>
    </citation>
    <scope>NUCLEOTIDE SEQUENCE [LARGE SCALE GENOMIC DNA]</scope>
    <source>
        <strain evidence="20">cv. B-3</strain>
    </source>
</reference>
<dbReference type="GO" id="GO:0016020">
    <property type="term" value="C:membrane"/>
    <property type="evidence" value="ECO:0007669"/>
    <property type="project" value="UniProtKB-SubCell"/>
</dbReference>
<feature type="domain" description="Protein kinase" evidence="18">
    <location>
        <begin position="318"/>
        <end position="599"/>
    </location>
</feature>
<dbReference type="InterPro" id="IPR001245">
    <property type="entry name" value="Ser-Thr/Tyr_kinase_cat_dom"/>
</dbReference>
<dbReference type="GO" id="GO:0004674">
    <property type="term" value="F:protein serine/threonine kinase activity"/>
    <property type="evidence" value="ECO:0007669"/>
    <property type="project" value="UniProtKB-KW"/>
</dbReference>
<dbReference type="Pfam" id="PF14380">
    <property type="entry name" value="WAK_assoc"/>
    <property type="match status" value="1"/>
</dbReference>
<dbReference type="PANTHER" id="PTHR47974">
    <property type="entry name" value="OS07G0415500 PROTEIN"/>
    <property type="match status" value="1"/>
</dbReference>
<dbReference type="InterPro" id="IPR025287">
    <property type="entry name" value="WAK_GUB"/>
</dbReference>
<sequence length="713" mass="79853">MNYPFSFCLILFAIFSSFSHLPGVSSAGELYKLCSTKFSCCDQVHLSYPFWKPGRKACGHPEFELNCSGNFAELNISTVKFRIIDSGYYETILIRTDYIANLYPRNPLNVQFNENVVSFTYNTELVTIYYDCPNLSPLIPDSFYVGELVSENDRRNYFVTKNLTSPLLEEIRGLLNNFREMCKRNVSIPASGSALETLQRSPNTYNLKKAIEQGFKLYVNSDCERCIGSDGACGYNQTSSVFVCYCKDGPRNSSCRTHNPIVIIILVGIIALVVFLCPCFRVQIFRKRKTSDERRHEKLKALIPLKHYTYAQVKKITKSFAEVVGRGGFGVVYRGTLCDGRMVAVKVLKDSKDNNGEDFINEVASMSQTSHVNIVSLLGFCSEGSKRAIIYEFLENGSLDKFISNTNIMNLDFTALYEIALGVARGLEYLHFGCKTRIVHFDIKPQNVLLDENLLPKVSDFGLAKLCEKKESIISLLDMRGTIGYIAPEMFSPVYGSVSHKSDVYSYGMLLLEMIGARKKEIVDQVSASNASSMYFPEWIYQELEQGDNVSPTEYGIRSEEEEIAKKMKIGSQSDLVVSLRTGRSMPCSPNDHSKHSFLSSKCTQMSPEIPCVVEMMEGSLEALEVPPMPVLQQIPAARLSQSFWDSGEGSSASEVLLLSFSVQAQRTKTPPTTEFTFQGFSENKSEIQTEGAAIITPDGLLLLAEFIYSNDI</sequence>
<evidence type="ECO:0000256" key="9">
    <source>
        <dbReference type="ARBA" id="ARBA00022840"/>
    </source>
</evidence>
<keyword evidence="10 16" id="KW-1133">Transmembrane helix</keyword>
<dbReference type="SUPFAM" id="SSF56112">
    <property type="entry name" value="Protein kinase-like (PK-like)"/>
    <property type="match status" value="1"/>
</dbReference>
<gene>
    <name evidence="19" type="ORF">BRARA_B01684</name>
</gene>
<dbReference type="FunFam" id="1.10.510.10:FF:000590">
    <property type="entry name" value="PR5-like receptor kinase"/>
    <property type="match status" value="1"/>
</dbReference>
<evidence type="ECO:0000256" key="16">
    <source>
        <dbReference type="SAM" id="Phobius"/>
    </source>
</evidence>
<evidence type="ECO:0000256" key="5">
    <source>
        <dbReference type="ARBA" id="ARBA00022692"/>
    </source>
</evidence>
<dbReference type="InterPro" id="IPR032872">
    <property type="entry name" value="WAK_assoc_C"/>
</dbReference>
<keyword evidence="7 15" id="KW-0547">Nucleotide-binding</keyword>
<keyword evidence="12" id="KW-0325">Glycoprotein</keyword>
<evidence type="ECO:0000256" key="14">
    <source>
        <dbReference type="ARBA" id="ARBA00048679"/>
    </source>
</evidence>
<evidence type="ECO:0000256" key="1">
    <source>
        <dbReference type="ARBA" id="ARBA00004479"/>
    </source>
</evidence>
<evidence type="ECO:0000256" key="3">
    <source>
        <dbReference type="ARBA" id="ARBA00022527"/>
    </source>
</evidence>
<evidence type="ECO:0000256" key="10">
    <source>
        <dbReference type="ARBA" id="ARBA00022989"/>
    </source>
</evidence>
<dbReference type="InterPro" id="IPR008271">
    <property type="entry name" value="Ser/Thr_kinase_AS"/>
</dbReference>
<evidence type="ECO:0000256" key="6">
    <source>
        <dbReference type="ARBA" id="ARBA00022729"/>
    </source>
</evidence>
<evidence type="ECO:0000259" key="18">
    <source>
        <dbReference type="PROSITE" id="PS50011"/>
    </source>
</evidence>
<dbReference type="Gene3D" id="1.10.510.10">
    <property type="entry name" value="Transferase(Phosphotransferase) domain 1"/>
    <property type="match status" value="1"/>
</dbReference>
<accession>A0A398A9S3</accession>
<keyword evidence="6 17" id="KW-0732">Signal</keyword>
<evidence type="ECO:0000256" key="7">
    <source>
        <dbReference type="ARBA" id="ARBA00022741"/>
    </source>
</evidence>
<comment type="catalytic activity">
    <reaction evidence="13">
        <text>L-threonyl-[protein] + ATP = O-phospho-L-threonyl-[protein] + ADP + H(+)</text>
        <dbReference type="Rhea" id="RHEA:46608"/>
        <dbReference type="Rhea" id="RHEA-COMP:11060"/>
        <dbReference type="Rhea" id="RHEA-COMP:11605"/>
        <dbReference type="ChEBI" id="CHEBI:15378"/>
        <dbReference type="ChEBI" id="CHEBI:30013"/>
        <dbReference type="ChEBI" id="CHEBI:30616"/>
        <dbReference type="ChEBI" id="CHEBI:61977"/>
        <dbReference type="ChEBI" id="CHEBI:456216"/>
        <dbReference type="EC" id="2.7.11.1"/>
    </reaction>
</comment>
<dbReference type="PROSITE" id="PS00108">
    <property type="entry name" value="PROTEIN_KINASE_ST"/>
    <property type="match status" value="1"/>
</dbReference>
<evidence type="ECO:0000256" key="17">
    <source>
        <dbReference type="SAM" id="SignalP"/>
    </source>
</evidence>
<dbReference type="EC" id="2.7.11.1" evidence="2"/>
<dbReference type="PANTHER" id="PTHR47974:SF24">
    <property type="entry name" value="RECEPTOR-LIKE SERINE_THREONINE-PROTEIN KINASE"/>
    <property type="match status" value="1"/>
</dbReference>
<keyword evidence="8" id="KW-0418">Kinase</keyword>
<dbReference type="SMART" id="SM00220">
    <property type="entry name" value="S_TKc"/>
    <property type="match status" value="1"/>
</dbReference>
<dbReference type="InterPro" id="IPR017441">
    <property type="entry name" value="Protein_kinase_ATP_BS"/>
</dbReference>
<dbReference type="InterPro" id="IPR011009">
    <property type="entry name" value="Kinase-like_dom_sf"/>
</dbReference>
<evidence type="ECO:0000313" key="20">
    <source>
        <dbReference type="Proteomes" id="UP000264353"/>
    </source>
</evidence>
<protein>
    <recommendedName>
        <fullName evidence="2">non-specific serine/threonine protein kinase</fullName>
        <ecNumber evidence="2">2.7.11.1</ecNumber>
    </recommendedName>
</protein>